<dbReference type="Proteomes" id="UP000324800">
    <property type="component" value="Unassembled WGS sequence"/>
</dbReference>
<gene>
    <name evidence="1" type="ORF">EZS28_006558</name>
</gene>
<evidence type="ECO:0000313" key="2">
    <source>
        <dbReference type="Proteomes" id="UP000324800"/>
    </source>
</evidence>
<sequence length="158" mass="18612">MPYLDSAGKIAEEVKIDRHRRIAEGKRKLFSFYGILESNQRKFLKNYLGYNWNDANKVGEKLNININSYKYVSEGFEADDQNPKFQRLISYRDMKVDGRKSYNILLLNDNIGNQHIIYIINVEKLIGLFICPICNNHAIFAKDENRHDQRKMDAHIKE</sequence>
<organism evidence="1 2">
    <name type="scientific">Streblomastix strix</name>
    <dbReference type="NCBI Taxonomy" id="222440"/>
    <lineage>
        <taxon>Eukaryota</taxon>
        <taxon>Metamonada</taxon>
        <taxon>Preaxostyla</taxon>
        <taxon>Oxymonadida</taxon>
        <taxon>Streblomastigidae</taxon>
        <taxon>Streblomastix</taxon>
    </lineage>
</organism>
<proteinExistence type="predicted"/>
<name>A0A5J4WTN6_9EUKA</name>
<comment type="caution">
    <text evidence="1">The sequence shown here is derived from an EMBL/GenBank/DDBJ whole genome shotgun (WGS) entry which is preliminary data.</text>
</comment>
<dbReference type="EMBL" id="SNRW01001074">
    <property type="protein sequence ID" value="KAA6397916.1"/>
    <property type="molecule type" value="Genomic_DNA"/>
</dbReference>
<reference evidence="1 2" key="1">
    <citation type="submission" date="2019-03" db="EMBL/GenBank/DDBJ databases">
        <title>Single cell metagenomics reveals metabolic interactions within the superorganism composed of flagellate Streblomastix strix and complex community of Bacteroidetes bacteria on its surface.</title>
        <authorList>
            <person name="Treitli S.C."/>
            <person name="Kolisko M."/>
            <person name="Husnik F."/>
            <person name="Keeling P."/>
            <person name="Hampl V."/>
        </authorList>
    </citation>
    <scope>NUCLEOTIDE SEQUENCE [LARGE SCALE GENOMIC DNA]</scope>
    <source>
        <strain evidence="1">ST1C</strain>
    </source>
</reference>
<dbReference type="AlphaFoldDB" id="A0A5J4WTN6"/>
<accession>A0A5J4WTN6</accession>
<protein>
    <submittedName>
        <fullName evidence="1">Uncharacterized protein</fullName>
    </submittedName>
</protein>
<evidence type="ECO:0000313" key="1">
    <source>
        <dbReference type="EMBL" id="KAA6397916.1"/>
    </source>
</evidence>